<dbReference type="EMBL" id="JACEIK010001258">
    <property type="protein sequence ID" value="MCD7467686.1"/>
    <property type="molecule type" value="Genomic_DNA"/>
</dbReference>
<reference evidence="1 2" key="1">
    <citation type="journal article" date="2021" name="BMC Genomics">
        <title>Datura genome reveals duplications of psychoactive alkaloid biosynthetic genes and high mutation rate following tissue culture.</title>
        <authorList>
            <person name="Rajewski A."/>
            <person name="Carter-House D."/>
            <person name="Stajich J."/>
            <person name="Litt A."/>
        </authorList>
    </citation>
    <scope>NUCLEOTIDE SEQUENCE [LARGE SCALE GENOMIC DNA]</scope>
    <source>
        <strain evidence="1">AR-01</strain>
    </source>
</reference>
<gene>
    <name evidence="1" type="ORF">HAX54_005251</name>
</gene>
<accession>A0ABS8TA17</accession>
<evidence type="ECO:0000313" key="2">
    <source>
        <dbReference type="Proteomes" id="UP000823775"/>
    </source>
</evidence>
<dbReference type="Proteomes" id="UP000823775">
    <property type="component" value="Unassembled WGS sequence"/>
</dbReference>
<evidence type="ECO:0000313" key="1">
    <source>
        <dbReference type="EMBL" id="MCD7467686.1"/>
    </source>
</evidence>
<sequence>MGNETAVGRLGILGLEEGLTFLGLVEEYMVVDLEAQRWSCKIGIITYSVVCKEKGPCLGKKLRCPAKCYKSYSNAGKGYGYGGGSGGCTIDCKKKCVAYC</sequence>
<proteinExistence type="predicted"/>
<name>A0ABS8TA17_DATST</name>
<organism evidence="1 2">
    <name type="scientific">Datura stramonium</name>
    <name type="common">Jimsonweed</name>
    <name type="synonym">Common thornapple</name>
    <dbReference type="NCBI Taxonomy" id="4076"/>
    <lineage>
        <taxon>Eukaryota</taxon>
        <taxon>Viridiplantae</taxon>
        <taxon>Streptophyta</taxon>
        <taxon>Embryophyta</taxon>
        <taxon>Tracheophyta</taxon>
        <taxon>Spermatophyta</taxon>
        <taxon>Magnoliopsida</taxon>
        <taxon>eudicotyledons</taxon>
        <taxon>Gunneridae</taxon>
        <taxon>Pentapetalae</taxon>
        <taxon>asterids</taxon>
        <taxon>lamiids</taxon>
        <taxon>Solanales</taxon>
        <taxon>Solanaceae</taxon>
        <taxon>Solanoideae</taxon>
        <taxon>Datureae</taxon>
        <taxon>Datura</taxon>
    </lineage>
</organism>
<protein>
    <submittedName>
        <fullName evidence="1">Uncharacterized protein</fullName>
    </submittedName>
</protein>
<dbReference type="PANTHER" id="PTHR34789:SF1">
    <property type="entry name" value="EXPRESSED PROTEIN"/>
    <property type="match status" value="1"/>
</dbReference>
<keyword evidence="2" id="KW-1185">Reference proteome</keyword>
<comment type="caution">
    <text evidence="1">The sequence shown here is derived from an EMBL/GenBank/DDBJ whole genome shotgun (WGS) entry which is preliminary data.</text>
</comment>
<dbReference type="PANTHER" id="PTHR34789">
    <property type="entry name" value="EXPRESSED PROTEIN"/>
    <property type="match status" value="1"/>
</dbReference>